<keyword evidence="3" id="KW-1185">Reference proteome</keyword>
<organism evidence="2 3">
    <name type="scientific">Plakobranchus ocellatus</name>
    <dbReference type="NCBI Taxonomy" id="259542"/>
    <lineage>
        <taxon>Eukaryota</taxon>
        <taxon>Metazoa</taxon>
        <taxon>Spiralia</taxon>
        <taxon>Lophotrochozoa</taxon>
        <taxon>Mollusca</taxon>
        <taxon>Gastropoda</taxon>
        <taxon>Heterobranchia</taxon>
        <taxon>Euthyneura</taxon>
        <taxon>Panpulmonata</taxon>
        <taxon>Sacoglossa</taxon>
        <taxon>Placobranchoidea</taxon>
        <taxon>Plakobranchidae</taxon>
        <taxon>Plakobranchus</taxon>
    </lineage>
</organism>
<reference evidence="2 3" key="1">
    <citation type="journal article" date="2021" name="Elife">
        <title>Chloroplast acquisition without the gene transfer in kleptoplastic sea slugs, Plakobranchus ocellatus.</title>
        <authorList>
            <person name="Maeda T."/>
            <person name="Takahashi S."/>
            <person name="Yoshida T."/>
            <person name="Shimamura S."/>
            <person name="Takaki Y."/>
            <person name="Nagai Y."/>
            <person name="Toyoda A."/>
            <person name="Suzuki Y."/>
            <person name="Arimoto A."/>
            <person name="Ishii H."/>
            <person name="Satoh N."/>
            <person name="Nishiyama T."/>
            <person name="Hasebe M."/>
            <person name="Maruyama T."/>
            <person name="Minagawa J."/>
            <person name="Obokata J."/>
            <person name="Shigenobu S."/>
        </authorList>
    </citation>
    <scope>NUCLEOTIDE SEQUENCE [LARGE SCALE GENOMIC DNA]</scope>
</reference>
<dbReference type="EMBL" id="BLXT01002947">
    <property type="protein sequence ID" value="GFN99103.1"/>
    <property type="molecule type" value="Genomic_DNA"/>
</dbReference>
<protein>
    <submittedName>
        <fullName evidence="2">Uncharacterized protein</fullName>
    </submittedName>
</protein>
<dbReference type="Proteomes" id="UP000735302">
    <property type="component" value="Unassembled WGS sequence"/>
</dbReference>
<evidence type="ECO:0000256" key="1">
    <source>
        <dbReference type="SAM" id="MobiDB-lite"/>
    </source>
</evidence>
<gene>
    <name evidence="2" type="ORF">PoB_002560900</name>
</gene>
<accession>A0AAV3ZUT9</accession>
<feature type="region of interest" description="Disordered" evidence="1">
    <location>
        <begin position="66"/>
        <end position="88"/>
    </location>
</feature>
<evidence type="ECO:0000313" key="3">
    <source>
        <dbReference type="Proteomes" id="UP000735302"/>
    </source>
</evidence>
<dbReference type="AlphaFoldDB" id="A0AAV3ZUT9"/>
<evidence type="ECO:0000313" key="2">
    <source>
        <dbReference type="EMBL" id="GFN99103.1"/>
    </source>
</evidence>
<feature type="compositionally biased region" description="Polar residues" evidence="1">
    <location>
        <begin position="66"/>
        <end position="75"/>
    </location>
</feature>
<proteinExistence type="predicted"/>
<comment type="caution">
    <text evidence="2">The sequence shown here is derived from an EMBL/GenBank/DDBJ whole genome shotgun (WGS) entry which is preliminary data.</text>
</comment>
<feature type="region of interest" description="Disordered" evidence="1">
    <location>
        <begin position="26"/>
        <end position="50"/>
    </location>
</feature>
<sequence length="88" mass="9219">MYRQADLPGDKTIRCGQASATFISGPDSWLTAAGPRHRRTGTPHPLSQAHRRPIAACGGHCCKQFSGTGSDQGSPDGSARSAHPHNGL</sequence>
<name>A0AAV3ZUT9_9GAST</name>